<proteinExistence type="predicted"/>
<gene>
    <name evidence="2" type="ORF">IAA42_00405</name>
</gene>
<protein>
    <submittedName>
        <fullName evidence="2">Uncharacterized protein</fullName>
    </submittedName>
</protein>
<feature type="region of interest" description="Disordered" evidence="1">
    <location>
        <begin position="23"/>
        <end position="62"/>
    </location>
</feature>
<evidence type="ECO:0000313" key="2">
    <source>
        <dbReference type="EMBL" id="HIY78894.1"/>
    </source>
</evidence>
<evidence type="ECO:0000313" key="3">
    <source>
        <dbReference type="Proteomes" id="UP000824133"/>
    </source>
</evidence>
<accession>A0A9D1Z9T9</accession>
<name>A0A9D1Z9T9_9ACTN</name>
<evidence type="ECO:0000256" key="1">
    <source>
        <dbReference type="SAM" id="MobiDB-lite"/>
    </source>
</evidence>
<sequence length="62" mass="7010">MDARDDGRVEGIVWLEKGNEVAFEPSGPRRPWLEESSGWGEGPHPEEPQGTSRKEPPKLVWL</sequence>
<reference evidence="2" key="2">
    <citation type="submission" date="2021-04" db="EMBL/GenBank/DDBJ databases">
        <authorList>
            <person name="Gilroy R."/>
        </authorList>
    </citation>
    <scope>NUCLEOTIDE SEQUENCE</scope>
    <source>
        <strain evidence="2">ChiHjej10B9-743</strain>
    </source>
</reference>
<dbReference type="AlphaFoldDB" id="A0A9D1Z9T9"/>
<comment type="caution">
    <text evidence="2">The sequence shown here is derived from an EMBL/GenBank/DDBJ whole genome shotgun (WGS) entry which is preliminary data.</text>
</comment>
<dbReference type="Proteomes" id="UP000824133">
    <property type="component" value="Unassembled WGS sequence"/>
</dbReference>
<dbReference type="EMBL" id="DXCP01000003">
    <property type="protein sequence ID" value="HIY78894.1"/>
    <property type="molecule type" value="Genomic_DNA"/>
</dbReference>
<feature type="compositionally biased region" description="Basic and acidic residues" evidence="1">
    <location>
        <begin position="43"/>
        <end position="62"/>
    </location>
</feature>
<reference evidence="2" key="1">
    <citation type="journal article" date="2021" name="PeerJ">
        <title>Extensive microbial diversity within the chicken gut microbiome revealed by metagenomics and culture.</title>
        <authorList>
            <person name="Gilroy R."/>
            <person name="Ravi A."/>
            <person name="Getino M."/>
            <person name="Pursley I."/>
            <person name="Horton D.L."/>
            <person name="Alikhan N.F."/>
            <person name="Baker D."/>
            <person name="Gharbi K."/>
            <person name="Hall N."/>
            <person name="Watson M."/>
            <person name="Adriaenssens E.M."/>
            <person name="Foster-Nyarko E."/>
            <person name="Jarju S."/>
            <person name="Secka A."/>
            <person name="Antonio M."/>
            <person name="Oren A."/>
            <person name="Chaudhuri R.R."/>
            <person name="La Ragione R."/>
            <person name="Hildebrand F."/>
            <person name="Pallen M.J."/>
        </authorList>
    </citation>
    <scope>NUCLEOTIDE SEQUENCE</scope>
    <source>
        <strain evidence="2">ChiHjej10B9-743</strain>
    </source>
</reference>
<organism evidence="2 3">
    <name type="scientific">Candidatus Olsenella excrementavium</name>
    <dbReference type="NCBI Taxonomy" id="2838709"/>
    <lineage>
        <taxon>Bacteria</taxon>
        <taxon>Bacillati</taxon>
        <taxon>Actinomycetota</taxon>
        <taxon>Coriobacteriia</taxon>
        <taxon>Coriobacteriales</taxon>
        <taxon>Atopobiaceae</taxon>
        <taxon>Olsenella</taxon>
    </lineage>
</organism>